<sequence length="306" mass="34727">MPRPRHCVQLLGRFVMKTCVKCSSKQCEGAGWKCLVCGYMPPQKDGFVILAPNMVEMNDGYHVALFSECAAIETHHFWFVVRRKIIMDFLKSEFPYSTSMLEIGCGNGFILSDIQKNFPGLTLCGSEASLEGLHHASTLSVEANLIQMDARSIPFEEEFDIIGAFDVLEHIDLDERVLQQMYCACKPGGGIFLTVPQHQWLWSSTDEYAGHKRRYSRAELVRKVEAAGFRVHRVTSFVFLLLPLMVISRLLQRNSKKSKNPVDEGFRIGKFTNRILRVLLEIERWPIRMGVSLPMGGSLLLVARKP</sequence>
<accession>E6PSB9</accession>
<dbReference type="PANTHER" id="PTHR43861">
    <property type="entry name" value="TRANS-ACONITATE 2-METHYLTRANSFERASE-RELATED"/>
    <property type="match status" value="1"/>
</dbReference>
<dbReference type="CDD" id="cd02440">
    <property type="entry name" value="AdoMet_MTases"/>
    <property type="match status" value="1"/>
</dbReference>
<evidence type="ECO:0000313" key="1">
    <source>
        <dbReference type="EMBL" id="CBH97826.1"/>
    </source>
</evidence>
<name>E6PSB9_9ZZZZ</name>
<dbReference type="Gene3D" id="3.40.50.150">
    <property type="entry name" value="Vaccinia Virus protein VP39"/>
    <property type="match status" value="1"/>
</dbReference>
<proteinExistence type="predicted"/>
<dbReference type="AlphaFoldDB" id="E6PSB9"/>
<dbReference type="Pfam" id="PF13489">
    <property type="entry name" value="Methyltransf_23"/>
    <property type="match status" value="1"/>
</dbReference>
<reference evidence="1" key="1">
    <citation type="submission" date="2009-10" db="EMBL/GenBank/DDBJ databases">
        <title>Diversity of trophic interactions inside an arsenic-rich microbial ecosystem.</title>
        <authorList>
            <person name="Bertin P.N."/>
            <person name="Heinrich-Salmeron A."/>
            <person name="Pelletier E."/>
            <person name="Goulhen-Chollet F."/>
            <person name="Arsene-Ploetze F."/>
            <person name="Gallien S."/>
            <person name="Calteau A."/>
            <person name="Vallenet D."/>
            <person name="Casiot C."/>
            <person name="Chane-Woon-Ming B."/>
            <person name="Giloteaux L."/>
            <person name="Barakat M."/>
            <person name="Bonnefoy V."/>
            <person name="Bruneel O."/>
            <person name="Chandler M."/>
            <person name="Cleiss J."/>
            <person name="Duran R."/>
            <person name="Elbaz-Poulichet F."/>
            <person name="Fonknechten N."/>
            <person name="Lauga B."/>
            <person name="Mornico D."/>
            <person name="Ortet P."/>
            <person name="Schaeffer C."/>
            <person name="Siguier P."/>
            <person name="Alexander Thil Smith A."/>
            <person name="Van Dorsselaer A."/>
            <person name="Weissenbach J."/>
            <person name="Medigue C."/>
            <person name="Le Paslier D."/>
        </authorList>
    </citation>
    <scope>NUCLEOTIDE SEQUENCE</scope>
</reference>
<comment type="caution">
    <text evidence="1">The sequence shown here is derived from an EMBL/GenBank/DDBJ whole genome shotgun (WGS) entry which is preliminary data.</text>
</comment>
<dbReference type="GO" id="GO:0032259">
    <property type="term" value="P:methylation"/>
    <property type="evidence" value="ECO:0007669"/>
    <property type="project" value="UniProtKB-KW"/>
</dbReference>
<gene>
    <name evidence="1" type="ORF">CARN2_3302</name>
</gene>
<dbReference type="InterPro" id="IPR029063">
    <property type="entry name" value="SAM-dependent_MTases_sf"/>
</dbReference>
<keyword evidence="1" id="KW-0489">Methyltransferase</keyword>
<protein>
    <submittedName>
        <fullName evidence="1">Generic methyltransferase</fullName>
    </submittedName>
</protein>
<keyword evidence="1" id="KW-0808">Transferase</keyword>
<dbReference type="EMBL" id="CABM01000048">
    <property type="protein sequence ID" value="CBH97826.1"/>
    <property type="molecule type" value="Genomic_DNA"/>
</dbReference>
<organism evidence="1">
    <name type="scientific">mine drainage metagenome</name>
    <dbReference type="NCBI Taxonomy" id="410659"/>
    <lineage>
        <taxon>unclassified sequences</taxon>
        <taxon>metagenomes</taxon>
        <taxon>ecological metagenomes</taxon>
    </lineage>
</organism>
<dbReference type="SUPFAM" id="SSF53335">
    <property type="entry name" value="S-adenosyl-L-methionine-dependent methyltransferases"/>
    <property type="match status" value="1"/>
</dbReference>
<dbReference type="GO" id="GO:0008168">
    <property type="term" value="F:methyltransferase activity"/>
    <property type="evidence" value="ECO:0007669"/>
    <property type="project" value="UniProtKB-KW"/>
</dbReference>